<evidence type="ECO:0000256" key="6">
    <source>
        <dbReference type="ARBA" id="ARBA00023136"/>
    </source>
</evidence>
<feature type="domain" description="Solute-binding protein family 3/N-terminal" evidence="14">
    <location>
        <begin position="59"/>
        <end position="148"/>
    </location>
</feature>
<feature type="signal peptide" evidence="12">
    <location>
        <begin position="1"/>
        <end position="25"/>
    </location>
</feature>
<accession>A0ABQ7GDJ5</accession>
<evidence type="ECO:0000313" key="16">
    <source>
        <dbReference type="Proteomes" id="UP000815325"/>
    </source>
</evidence>
<dbReference type="Proteomes" id="UP000815325">
    <property type="component" value="Unassembled WGS sequence"/>
</dbReference>
<feature type="domain" description="Ionotropic glutamate receptor C-terminal" evidence="13">
    <location>
        <begin position="174"/>
        <end position="455"/>
    </location>
</feature>
<protein>
    <recommendedName>
        <fullName evidence="17">Ionotropic glutamate receptor C-terminal domain-containing protein</fullName>
    </recommendedName>
</protein>
<evidence type="ECO:0000256" key="3">
    <source>
        <dbReference type="ARBA" id="ARBA00022692"/>
    </source>
</evidence>
<evidence type="ECO:0008006" key="17">
    <source>
        <dbReference type="Google" id="ProtNLM"/>
    </source>
</evidence>
<keyword evidence="16" id="KW-1185">Reference proteome</keyword>
<dbReference type="InterPro" id="IPR015683">
    <property type="entry name" value="Ionotropic_Glu_rcpt"/>
</dbReference>
<feature type="transmembrane region" description="Helical" evidence="11">
    <location>
        <begin position="444"/>
        <end position="463"/>
    </location>
</feature>
<evidence type="ECO:0000256" key="10">
    <source>
        <dbReference type="ARBA" id="ARBA00023303"/>
    </source>
</evidence>
<proteinExistence type="predicted"/>
<feature type="transmembrane region" description="Helical" evidence="11">
    <location>
        <begin position="174"/>
        <end position="193"/>
    </location>
</feature>
<keyword evidence="7" id="KW-0675">Receptor</keyword>
<sequence>MAQTGHACLPFLSSLLALLLARASASVVRDWCPTEEAFRGSESILMALEGKTIKGGASIYPPFSVLNETTGEWSGYDIEVFREVARRGKFNVEFIRLDSPAQNETWDDVLFTQGREMDIMCTWWGETSKRKNRNMAYTYPILDQSMILATPIPRRVQQTFEEQFWVFLQPFSQGLWLTLLFGNLVTAIMVFILDRYIMLDAWTNAKAERRMSETYYPMSGGMLNWCKYALVNVSNFFYQGWVMGTSQIPFKFPRNPWMKVYLMSWASVLIVMTAAYTAQLTSFLLIDSRPVDSIDSMDDVINSGLPVCAVDNIPHVSNFFLNSAPSVPVVSIPTVDKAFPGIRNEECAAALAGKSEIQLLLAENQKCDMRIVGKSQKDVNGGYPGDTSNCGSFVVHVIGGLVQQIAQEGMLENLWSTYITRPPQCAWAKHQSTSKGEQKNQLELKALGGLFIIHAAFSFLALVGNSVQKFLRK</sequence>
<feature type="transmembrane region" description="Helical" evidence="11">
    <location>
        <begin position="214"/>
        <end position="238"/>
    </location>
</feature>
<feature type="chain" id="PRO_5045317524" description="Ionotropic glutamate receptor C-terminal domain-containing protein" evidence="12">
    <location>
        <begin position="26"/>
        <end position="473"/>
    </location>
</feature>
<dbReference type="InterPro" id="IPR001638">
    <property type="entry name" value="Solute-binding_3/MltF_N"/>
</dbReference>
<comment type="subcellular location">
    <subcellularLocation>
        <location evidence="1">Membrane</location>
        <topology evidence="1">Multi-pass membrane protein</topology>
    </subcellularLocation>
</comment>
<evidence type="ECO:0000256" key="9">
    <source>
        <dbReference type="ARBA" id="ARBA00023286"/>
    </source>
</evidence>
<evidence type="ECO:0000256" key="4">
    <source>
        <dbReference type="ARBA" id="ARBA00022989"/>
    </source>
</evidence>
<keyword evidence="8" id="KW-0325">Glycoprotein</keyword>
<evidence type="ECO:0000259" key="14">
    <source>
        <dbReference type="Pfam" id="PF00497"/>
    </source>
</evidence>
<keyword evidence="9" id="KW-1071">Ligand-gated ion channel</keyword>
<gene>
    <name evidence="15" type="ORF">DUNSADRAFT_11367</name>
</gene>
<keyword evidence="3 11" id="KW-0812">Transmembrane</keyword>
<keyword evidence="6 11" id="KW-0472">Membrane</keyword>
<evidence type="ECO:0000256" key="2">
    <source>
        <dbReference type="ARBA" id="ARBA00022448"/>
    </source>
</evidence>
<dbReference type="EMBL" id="MU069856">
    <property type="protein sequence ID" value="KAF5832686.1"/>
    <property type="molecule type" value="Genomic_DNA"/>
</dbReference>
<dbReference type="InterPro" id="IPR001320">
    <property type="entry name" value="Iontro_rcpt_C"/>
</dbReference>
<evidence type="ECO:0000256" key="5">
    <source>
        <dbReference type="ARBA" id="ARBA00023065"/>
    </source>
</evidence>
<keyword evidence="5" id="KW-0406">Ion transport</keyword>
<evidence type="ECO:0000313" key="15">
    <source>
        <dbReference type="EMBL" id="KAF5832686.1"/>
    </source>
</evidence>
<evidence type="ECO:0000259" key="13">
    <source>
        <dbReference type="Pfam" id="PF00060"/>
    </source>
</evidence>
<reference evidence="15" key="1">
    <citation type="submission" date="2017-08" db="EMBL/GenBank/DDBJ databases">
        <authorList>
            <person name="Polle J.E."/>
            <person name="Barry K."/>
            <person name="Cushman J."/>
            <person name="Schmutz J."/>
            <person name="Tran D."/>
            <person name="Hathwaick L.T."/>
            <person name="Yim W.C."/>
            <person name="Jenkins J."/>
            <person name="Mckie-Krisberg Z.M."/>
            <person name="Prochnik S."/>
            <person name="Lindquist E."/>
            <person name="Dockter R.B."/>
            <person name="Adam C."/>
            <person name="Molina H."/>
            <person name="Bunkerborg J."/>
            <person name="Jin E."/>
            <person name="Buchheim M."/>
            <person name="Magnuson J."/>
        </authorList>
    </citation>
    <scope>NUCLEOTIDE SEQUENCE</scope>
    <source>
        <strain evidence="15">CCAP 19/18</strain>
    </source>
</reference>
<evidence type="ECO:0000256" key="7">
    <source>
        <dbReference type="ARBA" id="ARBA00023170"/>
    </source>
</evidence>
<dbReference type="PANTHER" id="PTHR18966">
    <property type="entry name" value="IONOTROPIC GLUTAMATE RECEPTOR"/>
    <property type="match status" value="1"/>
</dbReference>
<dbReference type="Pfam" id="PF00497">
    <property type="entry name" value="SBP_bac_3"/>
    <property type="match status" value="1"/>
</dbReference>
<keyword evidence="10" id="KW-0407">Ion channel</keyword>
<evidence type="ECO:0000256" key="1">
    <source>
        <dbReference type="ARBA" id="ARBA00004141"/>
    </source>
</evidence>
<organism evidence="15 16">
    <name type="scientific">Dunaliella salina</name>
    <name type="common">Green alga</name>
    <name type="synonym">Protococcus salinus</name>
    <dbReference type="NCBI Taxonomy" id="3046"/>
    <lineage>
        <taxon>Eukaryota</taxon>
        <taxon>Viridiplantae</taxon>
        <taxon>Chlorophyta</taxon>
        <taxon>core chlorophytes</taxon>
        <taxon>Chlorophyceae</taxon>
        <taxon>CS clade</taxon>
        <taxon>Chlamydomonadales</taxon>
        <taxon>Dunaliellaceae</taxon>
        <taxon>Dunaliella</taxon>
    </lineage>
</organism>
<feature type="transmembrane region" description="Helical" evidence="11">
    <location>
        <begin position="258"/>
        <end position="278"/>
    </location>
</feature>
<dbReference type="SUPFAM" id="SSF53850">
    <property type="entry name" value="Periplasmic binding protein-like II"/>
    <property type="match status" value="1"/>
</dbReference>
<comment type="caution">
    <text evidence="15">The sequence shown here is derived from an EMBL/GenBank/DDBJ whole genome shotgun (WGS) entry which is preliminary data.</text>
</comment>
<dbReference type="Gene3D" id="1.10.287.70">
    <property type="match status" value="1"/>
</dbReference>
<name>A0ABQ7GDJ5_DUNSA</name>
<evidence type="ECO:0000256" key="12">
    <source>
        <dbReference type="SAM" id="SignalP"/>
    </source>
</evidence>
<dbReference type="Gene3D" id="3.40.190.10">
    <property type="entry name" value="Periplasmic binding protein-like II"/>
    <property type="match status" value="1"/>
</dbReference>
<keyword evidence="2" id="KW-0813">Transport</keyword>
<keyword evidence="12" id="KW-0732">Signal</keyword>
<evidence type="ECO:0000256" key="8">
    <source>
        <dbReference type="ARBA" id="ARBA00023180"/>
    </source>
</evidence>
<dbReference type="Pfam" id="PF00060">
    <property type="entry name" value="Lig_chan"/>
    <property type="match status" value="1"/>
</dbReference>
<evidence type="ECO:0000256" key="11">
    <source>
        <dbReference type="SAM" id="Phobius"/>
    </source>
</evidence>
<keyword evidence="4 11" id="KW-1133">Transmembrane helix</keyword>